<evidence type="ECO:0000313" key="2">
    <source>
        <dbReference type="Proteomes" id="UP000199421"/>
    </source>
</evidence>
<gene>
    <name evidence="1" type="ORF">SAMN05661044_01429</name>
</gene>
<dbReference type="Proteomes" id="UP000199421">
    <property type="component" value="Unassembled WGS sequence"/>
</dbReference>
<dbReference type="GO" id="GO:0003899">
    <property type="term" value="F:DNA-directed RNA polymerase activity"/>
    <property type="evidence" value="ECO:0007669"/>
    <property type="project" value="InterPro"/>
</dbReference>
<organism evidence="1 2">
    <name type="scientific">Olivibacter domesticus</name>
    <name type="common">Pseudosphingobacterium domesticum</name>
    <dbReference type="NCBI Taxonomy" id="407022"/>
    <lineage>
        <taxon>Bacteria</taxon>
        <taxon>Pseudomonadati</taxon>
        <taxon>Bacteroidota</taxon>
        <taxon>Sphingobacteriia</taxon>
        <taxon>Sphingobacteriales</taxon>
        <taxon>Sphingobacteriaceae</taxon>
        <taxon>Olivibacter</taxon>
    </lineage>
</organism>
<keyword evidence="2" id="KW-1185">Reference proteome</keyword>
<protein>
    <submittedName>
        <fullName evidence="1">RNA polymerase, alpha chain C terminal domain</fullName>
    </submittedName>
</protein>
<dbReference type="GO" id="GO:0003677">
    <property type="term" value="F:DNA binding"/>
    <property type="evidence" value="ECO:0007669"/>
    <property type="project" value="InterPro"/>
</dbReference>
<evidence type="ECO:0000313" key="1">
    <source>
        <dbReference type="EMBL" id="SEK88936.1"/>
    </source>
</evidence>
<dbReference type="AlphaFoldDB" id="A0A1H7KQZ3"/>
<dbReference type="EMBL" id="FOAF01000001">
    <property type="protein sequence ID" value="SEK88936.1"/>
    <property type="molecule type" value="Genomic_DNA"/>
</dbReference>
<reference evidence="2" key="1">
    <citation type="submission" date="2016-10" db="EMBL/GenBank/DDBJ databases">
        <authorList>
            <person name="Varghese N."/>
            <person name="Submissions S."/>
        </authorList>
    </citation>
    <scope>NUCLEOTIDE SEQUENCE [LARGE SCALE GENOMIC DNA]</scope>
    <source>
        <strain evidence="2">DSM 18733</strain>
    </source>
</reference>
<dbReference type="SUPFAM" id="SSF47789">
    <property type="entry name" value="C-terminal domain of RNA polymerase alpha subunit"/>
    <property type="match status" value="1"/>
</dbReference>
<dbReference type="GO" id="GO:0006351">
    <property type="term" value="P:DNA-templated transcription"/>
    <property type="evidence" value="ECO:0007669"/>
    <property type="project" value="InterPro"/>
</dbReference>
<dbReference type="RefSeq" id="WP_093320969.1">
    <property type="nucleotide sequence ID" value="NZ_FOAF01000001.1"/>
</dbReference>
<dbReference type="Gene3D" id="1.10.150.20">
    <property type="entry name" value="5' to 3' exonuclease, C-terminal subdomain"/>
    <property type="match status" value="1"/>
</dbReference>
<proteinExistence type="predicted"/>
<name>A0A1H7KQZ3_OLID1</name>
<accession>A0A1H7KQZ3</accession>
<sequence length="126" mass="14659">MINKFSDLKLDAVIDRKNAKISFHQLDYYTLFRLFETLKKVFGEGEFLYEQLHNTDLSYFKHRLRNNLVGKLNNNGIHTLGQLFDLSEEDLMNCKGIGQRGALAVFALIKEIFSDKDKQVREITSL</sequence>